<dbReference type="Proteomes" id="UP000215884">
    <property type="component" value="Chromosome"/>
</dbReference>
<proteinExistence type="predicted"/>
<dbReference type="SMART" id="SM00448">
    <property type="entry name" value="REC"/>
    <property type="match status" value="1"/>
</dbReference>
<reference evidence="4 5" key="1">
    <citation type="journal article" date="2017" name="Syst. Appl. Microbiol.">
        <title>Soybeans inoculated with root zone soils of Canadian native legumes harbour diverse and novel Bradyrhizobium spp. that possess agricultural potential.</title>
        <authorList>
            <person name="Bromfield E.S.P."/>
            <person name="Cloutier S."/>
            <person name="Tambong J.T."/>
            <person name="Tran Thi T.V."/>
        </authorList>
    </citation>
    <scope>NUCLEOTIDE SEQUENCE [LARGE SCALE GENOMIC DNA]</scope>
    <source>
        <strain evidence="4 5">39S1MB</strain>
    </source>
</reference>
<keyword evidence="5" id="KW-1185">Reference proteome</keyword>
<dbReference type="EMBL" id="CP029426">
    <property type="protein sequence ID" value="AWM00029.1"/>
    <property type="molecule type" value="Genomic_DNA"/>
</dbReference>
<dbReference type="OrthoDB" id="9782655at2"/>
<gene>
    <name evidence="4" type="ORF">CIT40_08285</name>
</gene>
<dbReference type="PANTHER" id="PTHR44591:SF25">
    <property type="entry name" value="CHEMOTAXIS TWO-COMPONENT RESPONSE REGULATOR"/>
    <property type="match status" value="1"/>
</dbReference>
<dbReference type="Gene3D" id="3.40.50.2300">
    <property type="match status" value="1"/>
</dbReference>
<dbReference type="KEGG" id="brq:CIT40_08285"/>
<dbReference type="InterPro" id="IPR011006">
    <property type="entry name" value="CheY-like_superfamily"/>
</dbReference>
<accession>A0A2U8PQG6</accession>
<dbReference type="GO" id="GO:0000160">
    <property type="term" value="P:phosphorelay signal transduction system"/>
    <property type="evidence" value="ECO:0007669"/>
    <property type="project" value="InterPro"/>
</dbReference>
<feature type="domain" description="Response regulatory" evidence="3">
    <location>
        <begin position="18"/>
        <end position="132"/>
    </location>
</feature>
<sequence length="138" mass="14859">MIEVSSPPARPSSPAQLTVFVVDDDAAVLGSLRFLLEADGFAVRTFRSGTALLNVDGAPGPDCYVIDYKMPDINGIELAGQLRKSDRDAPVVLITGYPDENISTRAATAGIKDVVLKPLLEENLVKCIRHAIQDRPRA</sequence>
<feature type="modified residue" description="4-aspartylphosphate" evidence="2">
    <location>
        <position position="67"/>
    </location>
</feature>
<protein>
    <submittedName>
        <fullName evidence="4">Response regulator</fullName>
    </submittedName>
</protein>
<dbReference type="InterPro" id="IPR001789">
    <property type="entry name" value="Sig_transdc_resp-reg_receiver"/>
</dbReference>
<evidence type="ECO:0000313" key="5">
    <source>
        <dbReference type="Proteomes" id="UP000215884"/>
    </source>
</evidence>
<dbReference type="RefSeq" id="WP_094892293.1">
    <property type="nucleotide sequence ID" value="NZ_CP029426.2"/>
</dbReference>
<dbReference type="SUPFAM" id="SSF52172">
    <property type="entry name" value="CheY-like"/>
    <property type="match status" value="1"/>
</dbReference>
<evidence type="ECO:0000313" key="4">
    <source>
        <dbReference type="EMBL" id="AWM00029.1"/>
    </source>
</evidence>
<evidence type="ECO:0000256" key="2">
    <source>
        <dbReference type="PROSITE-ProRule" id="PRU00169"/>
    </source>
</evidence>
<keyword evidence="1 2" id="KW-0597">Phosphoprotein</keyword>
<evidence type="ECO:0000256" key="1">
    <source>
        <dbReference type="ARBA" id="ARBA00022553"/>
    </source>
</evidence>
<name>A0A2U8PQG6_9BRAD</name>
<dbReference type="PANTHER" id="PTHR44591">
    <property type="entry name" value="STRESS RESPONSE REGULATOR PROTEIN 1"/>
    <property type="match status" value="1"/>
</dbReference>
<dbReference type="AlphaFoldDB" id="A0A2U8PQG6"/>
<evidence type="ECO:0000259" key="3">
    <source>
        <dbReference type="PROSITE" id="PS50110"/>
    </source>
</evidence>
<dbReference type="PROSITE" id="PS50110">
    <property type="entry name" value="RESPONSE_REGULATORY"/>
    <property type="match status" value="1"/>
</dbReference>
<dbReference type="InterPro" id="IPR050595">
    <property type="entry name" value="Bact_response_regulator"/>
</dbReference>
<dbReference type="Pfam" id="PF00072">
    <property type="entry name" value="Response_reg"/>
    <property type="match status" value="1"/>
</dbReference>
<organism evidence="4 5">
    <name type="scientific">Bradyrhizobium amphicarpaeae</name>
    <dbReference type="NCBI Taxonomy" id="1404768"/>
    <lineage>
        <taxon>Bacteria</taxon>
        <taxon>Pseudomonadati</taxon>
        <taxon>Pseudomonadota</taxon>
        <taxon>Alphaproteobacteria</taxon>
        <taxon>Hyphomicrobiales</taxon>
        <taxon>Nitrobacteraceae</taxon>
        <taxon>Bradyrhizobium</taxon>
    </lineage>
</organism>
<reference evidence="4 5" key="2">
    <citation type="journal article" date="2019" name="Int. J. Syst. Evol. Microbiol.">
        <title>Description and complete genome sequence of Bradyrhizobium amphicarpaeae sp. nov., harbouring photosystem and nitrogen-fixation genes.</title>
        <authorList>
            <person name="Bromfield E.S.P."/>
            <person name="Cloutier S."/>
            <person name="Nguyen H.D.T."/>
        </authorList>
    </citation>
    <scope>NUCLEOTIDE SEQUENCE [LARGE SCALE GENOMIC DNA]</scope>
    <source>
        <strain evidence="4 5">39S1MB</strain>
    </source>
</reference>